<dbReference type="Gene3D" id="3.30.70.2970">
    <property type="entry name" value="Protein of unknown function (DUF541), domain 2"/>
    <property type="match status" value="1"/>
</dbReference>
<dbReference type="EMBL" id="SGWX01000001">
    <property type="protein sequence ID" value="RZS61446.1"/>
    <property type="molecule type" value="Genomic_DNA"/>
</dbReference>
<dbReference type="RefSeq" id="WP_130414136.1">
    <property type="nucleotide sequence ID" value="NZ_SGWX01000001.1"/>
</dbReference>
<organism evidence="1 2">
    <name type="scientific">Xylanimonas ulmi</name>
    <dbReference type="NCBI Taxonomy" id="228973"/>
    <lineage>
        <taxon>Bacteria</taxon>
        <taxon>Bacillati</taxon>
        <taxon>Actinomycetota</taxon>
        <taxon>Actinomycetes</taxon>
        <taxon>Micrococcales</taxon>
        <taxon>Promicromonosporaceae</taxon>
        <taxon>Xylanimonas</taxon>
    </lineage>
</organism>
<name>A0A4Q7M0X9_9MICO</name>
<protein>
    <recommendedName>
        <fullName evidence="3">SIMPL domain-containing protein</fullName>
    </recommendedName>
</protein>
<evidence type="ECO:0008006" key="3">
    <source>
        <dbReference type="Google" id="ProtNLM"/>
    </source>
</evidence>
<dbReference type="Proteomes" id="UP000293852">
    <property type="component" value="Unassembled WGS sequence"/>
</dbReference>
<dbReference type="PANTHER" id="PTHR34387:SF2">
    <property type="entry name" value="SLR1258 PROTEIN"/>
    <property type="match status" value="1"/>
</dbReference>
<gene>
    <name evidence="1" type="ORF">EV386_1745</name>
</gene>
<proteinExistence type="predicted"/>
<evidence type="ECO:0000313" key="2">
    <source>
        <dbReference type="Proteomes" id="UP000293852"/>
    </source>
</evidence>
<dbReference type="Pfam" id="PF04402">
    <property type="entry name" value="SIMPL"/>
    <property type="match status" value="1"/>
</dbReference>
<dbReference type="InterPro" id="IPR007497">
    <property type="entry name" value="SIMPL/DUF541"/>
</dbReference>
<dbReference type="Gene3D" id="3.30.110.170">
    <property type="entry name" value="Protein of unknown function (DUF541), domain 1"/>
    <property type="match status" value="1"/>
</dbReference>
<dbReference type="PANTHER" id="PTHR34387">
    <property type="entry name" value="SLR1258 PROTEIN"/>
    <property type="match status" value="1"/>
</dbReference>
<dbReference type="GO" id="GO:0006974">
    <property type="term" value="P:DNA damage response"/>
    <property type="evidence" value="ECO:0007669"/>
    <property type="project" value="TreeGrafter"/>
</dbReference>
<reference evidence="1 2" key="1">
    <citation type="submission" date="2019-02" db="EMBL/GenBank/DDBJ databases">
        <title>Sequencing the genomes of 1000 actinobacteria strains.</title>
        <authorList>
            <person name="Klenk H.-P."/>
        </authorList>
    </citation>
    <scope>NUCLEOTIDE SEQUENCE [LARGE SCALE GENOMIC DNA]</scope>
    <source>
        <strain evidence="1 2">DSM 16932</strain>
    </source>
</reference>
<comment type="caution">
    <text evidence="1">The sequence shown here is derived from an EMBL/GenBank/DDBJ whole genome shotgun (WGS) entry which is preliminary data.</text>
</comment>
<dbReference type="AlphaFoldDB" id="A0A4Q7M0X9"/>
<accession>A0A4Q7M0X9</accession>
<keyword evidence="2" id="KW-1185">Reference proteome</keyword>
<dbReference type="InterPro" id="IPR052022">
    <property type="entry name" value="26kDa_periplasmic_antigen"/>
</dbReference>
<sequence length="227" mass="23910">MVRLAVHGSATRSVAPERGAVHLSVNVVGDSRATVMQAAQRAHAAVVALARRHVDDGAATGWTAPDVQAWAFTDWAPLPADRGGAPGQQEQITRYRAGGDLHVTFTRLDALSDLVAHAALLDDVDVQRVDWTLTDATREALVREVRVEAARDAVARGADYAGALDLGAVSLVALYEAGLHPGLGVQDVGPSPRILAKAAALEVGGFDLRPHDIDVTVDLTAELDTVR</sequence>
<evidence type="ECO:0000313" key="1">
    <source>
        <dbReference type="EMBL" id="RZS61446.1"/>
    </source>
</evidence>
<dbReference type="OrthoDB" id="3724496at2"/>